<dbReference type="RefSeq" id="WP_251781009.1">
    <property type="nucleotide sequence ID" value="NZ_JAMKFE010000020.1"/>
</dbReference>
<dbReference type="Proteomes" id="UP001165541">
    <property type="component" value="Unassembled WGS sequence"/>
</dbReference>
<name>A0ABT0YUU5_9BURK</name>
<protein>
    <recommendedName>
        <fullName evidence="3">Phage protein</fullName>
    </recommendedName>
</protein>
<gene>
    <name evidence="1" type="ORF">M8A51_23580</name>
</gene>
<organism evidence="1 2">
    <name type="scientific">Caldimonas mangrovi</name>
    <dbReference type="NCBI Taxonomy" id="2944811"/>
    <lineage>
        <taxon>Bacteria</taxon>
        <taxon>Pseudomonadati</taxon>
        <taxon>Pseudomonadota</taxon>
        <taxon>Betaproteobacteria</taxon>
        <taxon>Burkholderiales</taxon>
        <taxon>Sphaerotilaceae</taxon>
        <taxon>Caldimonas</taxon>
    </lineage>
</organism>
<sequence>MHPKCRAAVNQAAGKTLTDAQIQKIDDRMSETMRRLAREDPKAWMATPPDQRMVQAALKVQGDIQAEAARKVDNAQRQALKTAELETRLQSYTKRQGGNRAKALTEDMNLTNSYIDGIKRDASRQLMDLIEAAKSMQDTSLGRKGLMALFDAQNPKMSQDLAMEVFAQGKGATGNKLAQDGAKAWLEVIEGLRQRFNSAGGDVRQLDYGYLPQAHDQGRVRATGQEAWAGRVLPLLDRSRYLREDGSRMTDAEVLDFLRASWETIATDGMNKTAPGQFKGVGARANAGSQSREIHFKNGASYLEYQKQFGMGSMYDAMIGHIGGMSRNIGLVERYGPNPESQMRLQFDLAERADGEKKRVFGNRPEAYWRVLNGASGMAESARIAQVAQDVRNIEVFGKLQGAVLSSLTDLPTYFVTAGYNKLGYWESLKSIGKAMTPDTREFLNMHGMIAESMISDLNRWSGENIRQNWSGRVANSTMKLSLMNAWTDTLRRAFSLTMMNGVAKLSRVEWGRLSEYDRWRMENKGLTEQDWNVIRAAQLDRHRGADMLTPDAIYATGDARAGEIVAKYIGLITDESEVAILNPDLATRAITSGGAASKGTVMGETARAVAQFKSFPIAMISRHWRRMLETPQGLEGAPVLANRAAYSVTMMVTLTALGAMAFQTKQIVSGKDPVDMTQSSFWARALAQGGGLGFFGDLILEDTTDAMSRTDPLFRLLGPSFGSLAEVYSLTKGNIDEMVAGEDTNAGAEAIRFARGHLPLINLWYAKQAVNGMGLHALQEAASPGYLARIKNKARKDWGQEYWWQPGDSLPDRAPDFGAALGD</sequence>
<evidence type="ECO:0000313" key="1">
    <source>
        <dbReference type="EMBL" id="MCM5682522.1"/>
    </source>
</evidence>
<proteinExistence type="predicted"/>
<accession>A0ABT0YUU5</accession>
<reference evidence="1" key="1">
    <citation type="submission" date="2022-05" db="EMBL/GenBank/DDBJ databases">
        <title>Schlegelella sp. nov., isolated from mangrove soil.</title>
        <authorList>
            <person name="Liu Y."/>
            <person name="Ge X."/>
            <person name="Liu W."/>
        </authorList>
    </citation>
    <scope>NUCLEOTIDE SEQUENCE</scope>
    <source>
        <strain evidence="1">S2-27</strain>
    </source>
</reference>
<keyword evidence="2" id="KW-1185">Reference proteome</keyword>
<dbReference type="EMBL" id="JAMKFE010000020">
    <property type="protein sequence ID" value="MCM5682522.1"/>
    <property type="molecule type" value="Genomic_DNA"/>
</dbReference>
<comment type="caution">
    <text evidence="1">The sequence shown here is derived from an EMBL/GenBank/DDBJ whole genome shotgun (WGS) entry which is preliminary data.</text>
</comment>
<evidence type="ECO:0000313" key="2">
    <source>
        <dbReference type="Proteomes" id="UP001165541"/>
    </source>
</evidence>
<evidence type="ECO:0008006" key="3">
    <source>
        <dbReference type="Google" id="ProtNLM"/>
    </source>
</evidence>